<feature type="chain" id="PRO_5007286447" description="Menorin-like domain-containing protein" evidence="3">
    <location>
        <begin position="47"/>
        <end position="483"/>
    </location>
</feature>
<comment type="similarity">
    <text evidence="1">Belongs to the menorin family.</text>
</comment>
<dbReference type="PANTHER" id="PTHR21184">
    <property type="entry name" value="MENORIN (DENDRITIC BRANCHING PROTEIN)"/>
    <property type="match status" value="1"/>
</dbReference>
<feature type="compositionally biased region" description="Polar residues" evidence="2">
    <location>
        <begin position="400"/>
        <end position="409"/>
    </location>
</feature>
<evidence type="ECO:0000313" key="5">
    <source>
        <dbReference type="EMBL" id="JAP84322.1"/>
    </source>
</evidence>
<feature type="region of interest" description="Disordered" evidence="2">
    <location>
        <begin position="400"/>
        <end position="419"/>
    </location>
</feature>
<protein>
    <recommendedName>
        <fullName evidence="4">Menorin-like domain-containing protein</fullName>
    </recommendedName>
</protein>
<dbReference type="AlphaFoldDB" id="A0A131Z0L1"/>
<accession>A0A131Z0L1</accession>
<feature type="signal peptide" evidence="3">
    <location>
        <begin position="1"/>
        <end position="46"/>
    </location>
</feature>
<reference evidence="5" key="1">
    <citation type="journal article" date="2016" name="Ticks Tick Borne Dis.">
        <title>De novo assembly and annotation of the salivary gland transcriptome of Rhipicephalus appendiculatus male and female ticks during blood feeding.</title>
        <authorList>
            <person name="de Castro M.H."/>
            <person name="de Klerk D."/>
            <person name="Pienaar R."/>
            <person name="Latif A.A."/>
            <person name="Rees D.J."/>
            <person name="Mans B.J."/>
        </authorList>
    </citation>
    <scope>NUCLEOTIDE SEQUENCE</scope>
    <source>
        <tissue evidence="5">Salivary glands</tissue>
    </source>
</reference>
<dbReference type="InterPro" id="IPR019356">
    <property type="entry name" value="Menorin_dom"/>
</dbReference>
<keyword evidence="3" id="KW-0732">Signal</keyword>
<dbReference type="EMBL" id="GEDV01004235">
    <property type="protein sequence ID" value="JAP84322.1"/>
    <property type="molecule type" value="Transcribed_RNA"/>
</dbReference>
<dbReference type="GO" id="GO:0005615">
    <property type="term" value="C:extracellular space"/>
    <property type="evidence" value="ECO:0007669"/>
    <property type="project" value="TreeGrafter"/>
</dbReference>
<feature type="region of interest" description="Disordered" evidence="2">
    <location>
        <begin position="46"/>
        <end position="71"/>
    </location>
</feature>
<organism evidence="5">
    <name type="scientific">Rhipicephalus appendiculatus</name>
    <name type="common">Brown ear tick</name>
    <dbReference type="NCBI Taxonomy" id="34631"/>
    <lineage>
        <taxon>Eukaryota</taxon>
        <taxon>Metazoa</taxon>
        <taxon>Ecdysozoa</taxon>
        <taxon>Arthropoda</taxon>
        <taxon>Chelicerata</taxon>
        <taxon>Arachnida</taxon>
        <taxon>Acari</taxon>
        <taxon>Parasitiformes</taxon>
        <taxon>Ixodida</taxon>
        <taxon>Ixodoidea</taxon>
        <taxon>Ixodidae</taxon>
        <taxon>Rhipicephalinae</taxon>
        <taxon>Rhipicephalus</taxon>
        <taxon>Rhipicephalus</taxon>
    </lineage>
</organism>
<evidence type="ECO:0000256" key="2">
    <source>
        <dbReference type="SAM" id="MobiDB-lite"/>
    </source>
</evidence>
<feature type="compositionally biased region" description="Low complexity" evidence="2">
    <location>
        <begin position="46"/>
        <end position="64"/>
    </location>
</feature>
<feature type="domain" description="Menorin-like" evidence="4">
    <location>
        <begin position="68"/>
        <end position="291"/>
    </location>
</feature>
<evidence type="ECO:0000256" key="3">
    <source>
        <dbReference type="SAM" id="SignalP"/>
    </source>
</evidence>
<evidence type="ECO:0000259" key="4">
    <source>
        <dbReference type="Pfam" id="PF10223"/>
    </source>
</evidence>
<name>A0A131Z0L1_RHIAP</name>
<dbReference type="Pfam" id="PF10223">
    <property type="entry name" value="Menorin_N"/>
    <property type="match status" value="1"/>
</dbReference>
<dbReference type="PANTHER" id="PTHR21184:SF6">
    <property type="entry name" value="CONSERVED PLASMA MEMBRANE PROTEIN"/>
    <property type="match status" value="1"/>
</dbReference>
<proteinExistence type="inferred from homology"/>
<evidence type="ECO:0000256" key="1">
    <source>
        <dbReference type="ARBA" id="ARBA00044953"/>
    </source>
</evidence>
<sequence>MAPTSAVSAVTISPHRGIVCSRPLVAVLIFTLFAVLACAPAHAAAAASPQHADSQPTTTSPQTSKFTRWSRATNTRERLSAALSGDQPVFVEADVVLDNGIPVLQPPRGRLWDVTLNELLYQVTQKPKRVTLKLNLRSTEVLPEAFGVLMVALTENLVDLWIHADVLSGSAGKPPVEANSFMRMSSPFHPFAIISLGWNTKPKGAYSWGQVESMARLVSCGYPFLSRVAFKVRASMVEASLAQLSWLLDVMPNATLVVWYADGEALNPNVTHALRKARPSAHIVHDLPHDHRLENLMEEAVPEMDAEVAKHESASIGWSVEANNTGSCRKASLLGRNAVVLGDNGVSMVLPDSWSNFEAKLDLTKPRTLAVSIGDEKLALEGSCFQLVLNRSGQEVTSRAWPTTCKNHGSSSSSSKKPTAPAMVKQWTYGEPAPLKLQPSPGAVVYAVRLQDPPEDSTAAASTVVPTLLLLFFGVLAVKVPVL</sequence>